<dbReference type="SUPFAM" id="SSF55961">
    <property type="entry name" value="Bet v1-like"/>
    <property type="match status" value="1"/>
</dbReference>
<name>A0A1Q2M6C6_9GAMM</name>
<dbReference type="OrthoDB" id="9807923at2"/>
<keyword evidence="3" id="KW-1185">Reference proteome</keyword>
<dbReference type="EMBL" id="CP019650">
    <property type="protein sequence ID" value="AQQ68088.1"/>
    <property type="molecule type" value="Genomic_DNA"/>
</dbReference>
<reference evidence="2" key="1">
    <citation type="submission" date="2017-02" db="EMBL/GenBank/DDBJ databases">
        <title>Genome of Microbulbifer agarilyticus GP101.</title>
        <authorList>
            <person name="Jung J."/>
            <person name="Bae S.S."/>
            <person name="Baek K."/>
        </authorList>
    </citation>
    <scope>NUCLEOTIDE SEQUENCE [LARGE SCALE GENOMIC DNA]</scope>
    <source>
        <strain evidence="2">GP101</strain>
    </source>
</reference>
<dbReference type="Pfam" id="PF10604">
    <property type="entry name" value="Polyketide_cyc2"/>
    <property type="match status" value="1"/>
</dbReference>
<evidence type="ECO:0000256" key="1">
    <source>
        <dbReference type="SAM" id="MobiDB-lite"/>
    </source>
</evidence>
<dbReference type="InterPro" id="IPR019587">
    <property type="entry name" value="Polyketide_cyclase/dehydratase"/>
</dbReference>
<evidence type="ECO:0000313" key="2">
    <source>
        <dbReference type="EMBL" id="AQQ68088.1"/>
    </source>
</evidence>
<dbReference type="AlphaFoldDB" id="A0A1Q2M6C6"/>
<proteinExistence type="predicted"/>
<dbReference type="Gene3D" id="3.30.530.20">
    <property type="match status" value="1"/>
</dbReference>
<dbReference type="KEGG" id="maga:Mag101_10910"/>
<organism evidence="2 3">
    <name type="scientific">Microbulbifer agarilyticus</name>
    <dbReference type="NCBI Taxonomy" id="260552"/>
    <lineage>
        <taxon>Bacteria</taxon>
        <taxon>Pseudomonadati</taxon>
        <taxon>Pseudomonadota</taxon>
        <taxon>Gammaproteobacteria</taxon>
        <taxon>Cellvibrionales</taxon>
        <taxon>Microbulbiferaceae</taxon>
        <taxon>Microbulbifer</taxon>
    </lineage>
</organism>
<gene>
    <name evidence="2" type="ORF">Mag101_10910</name>
</gene>
<dbReference type="Proteomes" id="UP000188219">
    <property type="component" value="Chromosome"/>
</dbReference>
<feature type="region of interest" description="Disordered" evidence="1">
    <location>
        <begin position="175"/>
        <end position="232"/>
    </location>
</feature>
<dbReference type="eggNOG" id="COG3832">
    <property type="taxonomic scope" value="Bacteria"/>
</dbReference>
<evidence type="ECO:0008006" key="4">
    <source>
        <dbReference type="Google" id="ProtNLM"/>
    </source>
</evidence>
<dbReference type="RefSeq" id="WP_077404671.1">
    <property type="nucleotide sequence ID" value="NZ_CP019650.1"/>
</dbReference>
<evidence type="ECO:0000313" key="3">
    <source>
        <dbReference type="Proteomes" id="UP000188219"/>
    </source>
</evidence>
<sequence>MRWLLYLLIFLALLVLAGFLFPREATTERSVYIAQPPQVVFPYLNNFQNFNKWSPWYQIDPSTEYTYSGSPEGKGAEMHWKSEDPNVGNGTQTITASEPYSRIATDLDFGAQGQAKAELTLKPQGSGTNVTWSFSSDMGGSPIARWMGLMVSRMVGESYAEGLDKLKALVESEANAGAPPVDTRDALPSEGSNIEPEDIDPGMQNEIIEGDDVESPDSSGDELGEPKQEIQP</sequence>
<dbReference type="CDD" id="cd07818">
    <property type="entry name" value="SRPBCC_1"/>
    <property type="match status" value="1"/>
</dbReference>
<accession>A0A1Q2M6C6</accession>
<dbReference type="InterPro" id="IPR023393">
    <property type="entry name" value="START-like_dom_sf"/>
</dbReference>
<protein>
    <recommendedName>
        <fullName evidence="4">Polyketide cyclase</fullName>
    </recommendedName>
</protein>
<feature type="compositionally biased region" description="Acidic residues" evidence="1">
    <location>
        <begin position="208"/>
        <end position="223"/>
    </location>
</feature>
<dbReference type="STRING" id="260552.Mag101_10910"/>